<reference evidence="7 8" key="1">
    <citation type="submission" date="2022-12" db="EMBL/GenBank/DDBJ databases">
        <title>Metagenome assembled genome from gulf of manar.</title>
        <authorList>
            <person name="Kohli P."/>
            <person name="Pk S."/>
            <person name="Venkata Ramana C."/>
            <person name="Sasikala C."/>
        </authorList>
    </citation>
    <scope>NUCLEOTIDE SEQUENCE [LARGE SCALE GENOMIC DNA]</scope>
    <source>
        <strain evidence="7">JB008</strain>
    </source>
</reference>
<organism evidence="7 8">
    <name type="scientific">Candidatus Thalassospirochaeta sargassi</name>
    <dbReference type="NCBI Taxonomy" id="3119039"/>
    <lineage>
        <taxon>Bacteria</taxon>
        <taxon>Pseudomonadati</taxon>
        <taxon>Spirochaetota</taxon>
        <taxon>Spirochaetia</taxon>
        <taxon>Spirochaetales</taxon>
        <taxon>Spirochaetaceae</taxon>
        <taxon>Candidatus Thalassospirochaeta</taxon>
    </lineage>
</organism>
<dbReference type="Proteomes" id="UP001221217">
    <property type="component" value="Unassembled WGS sequence"/>
</dbReference>
<feature type="transmembrane region" description="Helical" evidence="6">
    <location>
        <begin position="38"/>
        <end position="58"/>
    </location>
</feature>
<feature type="transmembrane region" description="Helical" evidence="6">
    <location>
        <begin position="64"/>
        <end position="81"/>
    </location>
</feature>
<evidence type="ECO:0000256" key="2">
    <source>
        <dbReference type="ARBA" id="ARBA00005268"/>
    </source>
</evidence>
<evidence type="ECO:0000256" key="6">
    <source>
        <dbReference type="SAM" id="Phobius"/>
    </source>
</evidence>
<keyword evidence="4 6" id="KW-1133">Transmembrane helix</keyword>
<dbReference type="GO" id="GO:0005886">
    <property type="term" value="C:plasma membrane"/>
    <property type="evidence" value="ECO:0007669"/>
    <property type="project" value="TreeGrafter"/>
</dbReference>
<comment type="caution">
    <text evidence="7">The sequence shown here is derived from an EMBL/GenBank/DDBJ whole genome shotgun (WGS) entry which is preliminary data.</text>
</comment>
<dbReference type="InterPro" id="IPR005226">
    <property type="entry name" value="UPF0014_fam"/>
</dbReference>
<keyword evidence="3 6" id="KW-0812">Transmembrane</keyword>
<dbReference type="EMBL" id="JAQQAL010000008">
    <property type="protein sequence ID" value="MDC7225670.1"/>
    <property type="molecule type" value="Genomic_DNA"/>
</dbReference>
<dbReference type="PANTHER" id="PTHR30028">
    <property type="entry name" value="UPF0014 INNER MEMBRANE PROTEIN YBBM-RELATED"/>
    <property type="match status" value="1"/>
</dbReference>
<dbReference type="PANTHER" id="PTHR30028:SF0">
    <property type="entry name" value="PROTEIN ALUMINUM SENSITIVE 3"/>
    <property type="match status" value="1"/>
</dbReference>
<feature type="transmembrane region" description="Helical" evidence="6">
    <location>
        <begin position="224"/>
        <end position="242"/>
    </location>
</feature>
<comment type="similarity">
    <text evidence="2">Belongs to the UPF0014 family.</text>
</comment>
<protein>
    <submittedName>
        <fullName evidence="7">Iron export ABC transporter permease subunit FetB</fullName>
    </submittedName>
</protein>
<comment type="subcellular location">
    <subcellularLocation>
        <location evidence="1">Membrane</location>
        <topology evidence="1">Multi-pass membrane protein</topology>
    </subcellularLocation>
</comment>
<evidence type="ECO:0000313" key="7">
    <source>
        <dbReference type="EMBL" id="MDC7225670.1"/>
    </source>
</evidence>
<feature type="transmembrane region" description="Helical" evidence="6">
    <location>
        <begin position="93"/>
        <end position="115"/>
    </location>
</feature>
<feature type="transmembrane region" description="Helical" evidence="6">
    <location>
        <begin position="191"/>
        <end position="212"/>
    </location>
</feature>
<dbReference type="AlphaFoldDB" id="A0AAJ1IAF4"/>
<feature type="transmembrane region" description="Helical" evidence="6">
    <location>
        <begin position="6"/>
        <end position="26"/>
    </location>
</feature>
<keyword evidence="5 6" id="KW-0472">Membrane</keyword>
<evidence type="ECO:0000313" key="8">
    <source>
        <dbReference type="Proteomes" id="UP001221217"/>
    </source>
</evidence>
<evidence type="ECO:0000256" key="3">
    <source>
        <dbReference type="ARBA" id="ARBA00022692"/>
    </source>
</evidence>
<name>A0AAJ1IAF4_9SPIO</name>
<dbReference type="Pfam" id="PF03649">
    <property type="entry name" value="UPF0014"/>
    <property type="match status" value="1"/>
</dbReference>
<evidence type="ECO:0000256" key="1">
    <source>
        <dbReference type="ARBA" id="ARBA00004141"/>
    </source>
</evidence>
<evidence type="ECO:0000256" key="4">
    <source>
        <dbReference type="ARBA" id="ARBA00022989"/>
    </source>
</evidence>
<sequence>MSETLDISIIHLAYLYILIFLPLLLLLREGTNLIKDALFSLLRMTIQLGLVGFYLTWLFKLNNLWLNLLWVVVMLGVAAGTTVKRANLSARKFIPTIFLGLLIGVGGTTAFFILAVVRPDSWFDARYLIPLCGMIMGNSLRANVISLERFYSGIRNEEKLYKTYLMLGADRNEAVKPFLQQALKSSLNPTIATMATIGLVSLPGMMTGQMLGGSVPLTAIKYQIAIMLAIFIGESLAVILNLKFSIRSAFTPFDILKDDIFRNV</sequence>
<gene>
    <name evidence="7" type="primary">fetB</name>
    <name evidence="7" type="ORF">PQJ61_02770</name>
</gene>
<accession>A0AAJ1IAF4</accession>
<evidence type="ECO:0000256" key="5">
    <source>
        <dbReference type="ARBA" id="ARBA00023136"/>
    </source>
</evidence>
<proteinExistence type="inferred from homology"/>